<dbReference type="InterPro" id="IPR024420">
    <property type="entry name" value="TRAPP_III_complex_Trs85"/>
</dbReference>
<feature type="compositionally biased region" description="Low complexity" evidence="1">
    <location>
        <begin position="967"/>
        <end position="982"/>
    </location>
</feature>
<evidence type="ECO:0000313" key="3">
    <source>
        <dbReference type="Proteomes" id="UP001470230"/>
    </source>
</evidence>
<reference evidence="2 3" key="1">
    <citation type="submission" date="2024-04" db="EMBL/GenBank/DDBJ databases">
        <title>Tritrichomonas musculus Genome.</title>
        <authorList>
            <person name="Alves-Ferreira E."/>
            <person name="Grigg M."/>
            <person name="Lorenzi H."/>
            <person name="Galac M."/>
        </authorList>
    </citation>
    <scope>NUCLEOTIDE SEQUENCE [LARGE SCALE GENOMIC DNA]</scope>
    <source>
        <strain evidence="2 3">EAF2021</strain>
    </source>
</reference>
<dbReference type="Proteomes" id="UP001470230">
    <property type="component" value="Unassembled WGS sequence"/>
</dbReference>
<accession>A0ABR2H6Q5</accession>
<comment type="caution">
    <text evidence="2">The sequence shown here is derived from an EMBL/GenBank/DDBJ whole genome shotgun (WGS) entry which is preliminary data.</text>
</comment>
<sequence length="1271" mass="146024">MNELSMRTSPILIYDIDPELDEFLKENREISIDQYIQENVCFAKKNFRAIRLSKFIEPSQSEFESHVTDAFTKFGSAFLNPNFFKTFAVTYPPGFHEEFPKYRIQKDYKLDRILFNSNPWFDWLKDYVFKALTFSKGMLTDFPFCFLFFYPYSKISECNSLIQEILSRDLPNIHNFPDPSENRKYYQNYSRFAFVLFKSKTDSEVKEEFDKTTIYKIFLIEDNFKKDLSNFVQQLYMDKFFILHEELKKKIDNPKKKLFGSRSASQADFLMCSVQLFSLGRYEDLGVYIQSLDDKQSLYKKHFYFINLMKTIYKIKKSGDELNERIQALKDMFIEDPNSPMPFSFLLLNAVLFFVFIENKNEEQFIRSNDIVKQNLNKIVKLTEKNLASYPTLMDIACGVWYDQIYVLHYRSDQQRKVPLNLLMAARHYRKAGMNGHVLRCYAFLQAVLCKTSKSSKSNKNLTKMNDTFECGRIKDNVYLPLQTAWQSLACFALWKLSKTLAITKQYQSALQLNIILLAAPKCGLVPDRKIFSVLHAYFNFLNIDQLILQSLPLVLIDQRKVKFAEYGGFAFKNYNQSKFDHLLQHHRKKFKVVRDNLQMWRKSKFQCDEVSVPIVCGEKNAIIIPFSNRRTTEISLSNLSLIDSNSMITSSCMENDPSLKSNEMVMIPINFLTNKTGPFSITGISFIYWAIIKDTLQLTPFKFIALDNQPSLEATLINFPEQMRVGECCSFTCRLRNFGTADMTNVVFVHDAPFSISFENVRDWRMMNGSVSVSLLNQKLKPNESVDVPCYIRGRKPGIFKIKMIFSFLANLPLRWRFFPDKRNIMVIERDSFECKILDHPLSTSKKLVYINGTSAEKKATIKNVSILGCKTISNKEEIIPPNSSLSCVREVETIPQAISVAAISSATLRSIAPTQPPLSTSNSSQGKLQTQMIKASSANLNSLLISDSEIASAQQNVEASQIIESSSDSDSPSQSLSTSFDSIKAFDDQDSLSIAPRMRYYNNNNHGKNMPISFSSSLKTQSKDDNSVDRSIFSPSLSLISPSSAPTTQKASQLKNIQIQSMQRPSFQKQAHMSFDPSSLKAINSLKKDWREQFLAFDEGGYVEVDTQDNLRSQFNIDISSGNNKMSYTYEISNNSKLNVNSMNSVLNDLNYDLHQNIPKGFSLRGTLSAPSIIKFDENETVEVVLKLKNVGSCDTPLLTISPRVPNSNQLFWVSKISHRLKPLKPEQEITLSFYLLVCNPGVFDVGYFVFKSKMEEQILHFTHILSVY</sequence>
<evidence type="ECO:0000313" key="2">
    <source>
        <dbReference type="EMBL" id="KAK8841890.1"/>
    </source>
</evidence>
<protein>
    <recommendedName>
        <fullName evidence="4">Trafficking protein particle complex subunit 11 domain-containing protein</fullName>
    </recommendedName>
</protein>
<keyword evidence="3" id="KW-1185">Reference proteome</keyword>
<feature type="region of interest" description="Disordered" evidence="1">
    <location>
        <begin position="963"/>
        <end position="982"/>
    </location>
</feature>
<dbReference type="PANTHER" id="PTHR12975:SF6">
    <property type="entry name" value="TRAFFICKING PROTEIN PARTICLE COMPLEX SUBUNIT 8"/>
    <property type="match status" value="1"/>
</dbReference>
<dbReference type="EMBL" id="JAPFFF010000040">
    <property type="protein sequence ID" value="KAK8841890.1"/>
    <property type="molecule type" value="Genomic_DNA"/>
</dbReference>
<name>A0ABR2H6Q5_9EUKA</name>
<dbReference type="PANTHER" id="PTHR12975">
    <property type="entry name" value="TRANSPORT PROTEIN TRAPP"/>
    <property type="match status" value="1"/>
</dbReference>
<evidence type="ECO:0000256" key="1">
    <source>
        <dbReference type="SAM" id="MobiDB-lite"/>
    </source>
</evidence>
<gene>
    <name evidence="2" type="ORF">M9Y10_026842</name>
</gene>
<proteinExistence type="predicted"/>
<evidence type="ECO:0008006" key="4">
    <source>
        <dbReference type="Google" id="ProtNLM"/>
    </source>
</evidence>
<organism evidence="2 3">
    <name type="scientific">Tritrichomonas musculus</name>
    <dbReference type="NCBI Taxonomy" id="1915356"/>
    <lineage>
        <taxon>Eukaryota</taxon>
        <taxon>Metamonada</taxon>
        <taxon>Parabasalia</taxon>
        <taxon>Tritrichomonadida</taxon>
        <taxon>Tritrichomonadidae</taxon>
        <taxon>Tritrichomonas</taxon>
    </lineage>
</organism>